<dbReference type="SUPFAM" id="SSF56349">
    <property type="entry name" value="DNA breaking-rejoining enzymes"/>
    <property type="match status" value="1"/>
</dbReference>
<dbReference type="GO" id="GO:0015074">
    <property type="term" value="P:DNA integration"/>
    <property type="evidence" value="ECO:0007669"/>
    <property type="project" value="InterPro"/>
</dbReference>
<sequence length="320" mass="36173">MEVEHNRIIQRRREEFITFKKATDKRPFQLPATEEDIYNFCLWAGRTNKQVEEHNITSKTISRYLFAIKAWHIYHNKTYPERAQTKVNLMLRSSAYVDTSLPAKTAKAAILIPHLILLAKNLDARNNLHRAVFHLSLVAFWGMARLIELTYETPSGQPNPLNSLLCSDLRFSQSKEGRTTAVLSIRGAKTASPGETQIIKVKAIGGPLCPILAIQRRMTDAGKKTHALFGYWEKGQRFNLTRSTAANLVKLTLTKCGQKGISGHSFRVGGASLRYAIGVPPKEICRLGCWTSECYKLYLRTYSSSNKDFAPKFLSKPDNL</sequence>
<dbReference type="GO" id="GO:0006310">
    <property type="term" value="P:DNA recombination"/>
    <property type="evidence" value="ECO:0007669"/>
    <property type="project" value="UniProtKB-KW"/>
</dbReference>
<dbReference type="PANTHER" id="PTHR34605:SF3">
    <property type="entry name" value="P CELL-TYPE AGGLUTINATION PROTEIN MAP4-LIKE-RELATED"/>
    <property type="match status" value="1"/>
</dbReference>
<dbReference type="InterPro" id="IPR011010">
    <property type="entry name" value="DNA_brk_join_enz"/>
</dbReference>
<dbReference type="EMBL" id="AJIL01000025">
    <property type="protein sequence ID" value="KNF02206.1"/>
    <property type="molecule type" value="Genomic_DNA"/>
</dbReference>
<comment type="caution">
    <text evidence="2">The sequence shown here is derived from an EMBL/GenBank/DDBJ whole genome shotgun (WGS) entry which is preliminary data.</text>
</comment>
<protein>
    <recommendedName>
        <fullName evidence="4">Tyr recombinase domain-containing protein</fullName>
    </recommendedName>
</protein>
<dbReference type="GO" id="GO:0003677">
    <property type="term" value="F:DNA binding"/>
    <property type="evidence" value="ECO:0007669"/>
    <property type="project" value="InterPro"/>
</dbReference>
<dbReference type="PANTHER" id="PTHR34605">
    <property type="entry name" value="PHAGE_INTEGRASE DOMAIN-CONTAINING PROTEIN"/>
    <property type="match status" value="1"/>
</dbReference>
<organism evidence="2 3">
    <name type="scientific">Puccinia striiformis f. sp. tritici PST-78</name>
    <dbReference type="NCBI Taxonomy" id="1165861"/>
    <lineage>
        <taxon>Eukaryota</taxon>
        <taxon>Fungi</taxon>
        <taxon>Dikarya</taxon>
        <taxon>Basidiomycota</taxon>
        <taxon>Pucciniomycotina</taxon>
        <taxon>Pucciniomycetes</taxon>
        <taxon>Pucciniales</taxon>
        <taxon>Pucciniaceae</taxon>
        <taxon>Puccinia</taxon>
    </lineage>
</organism>
<dbReference type="STRING" id="1165861.A0A0L0VSG4"/>
<keyword evidence="3" id="KW-1185">Reference proteome</keyword>
<dbReference type="InterPro" id="IPR052925">
    <property type="entry name" value="Phage_Integrase-like_Recomb"/>
</dbReference>
<evidence type="ECO:0000313" key="2">
    <source>
        <dbReference type="EMBL" id="KNF02206.1"/>
    </source>
</evidence>
<evidence type="ECO:0008006" key="4">
    <source>
        <dbReference type="Google" id="ProtNLM"/>
    </source>
</evidence>
<evidence type="ECO:0000256" key="1">
    <source>
        <dbReference type="ARBA" id="ARBA00023172"/>
    </source>
</evidence>
<evidence type="ECO:0000313" key="3">
    <source>
        <dbReference type="Proteomes" id="UP000054564"/>
    </source>
</evidence>
<dbReference type="Proteomes" id="UP000054564">
    <property type="component" value="Unassembled WGS sequence"/>
</dbReference>
<proteinExistence type="predicted"/>
<dbReference type="InterPro" id="IPR013762">
    <property type="entry name" value="Integrase-like_cat_sf"/>
</dbReference>
<keyword evidence="1" id="KW-0233">DNA recombination</keyword>
<accession>A0A0L0VSG4</accession>
<reference evidence="3" key="1">
    <citation type="submission" date="2014-03" db="EMBL/GenBank/DDBJ databases">
        <title>The Genome Sequence of Puccinia striiformis f. sp. tritici PST-78.</title>
        <authorList>
            <consortium name="The Broad Institute Genome Sequencing Platform"/>
            <person name="Cuomo C."/>
            <person name="Hulbert S."/>
            <person name="Chen X."/>
            <person name="Walker B."/>
            <person name="Young S.K."/>
            <person name="Zeng Q."/>
            <person name="Gargeya S."/>
            <person name="Fitzgerald M."/>
            <person name="Haas B."/>
            <person name="Abouelleil A."/>
            <person name="Alvarado L."/>
            <person name="Arachchi H.M."/>
            <person name="Berlin A.M."/>
            <person name="Chapman S.B."/>
            <person name="Goldberg J."/>
            <person name="Griggs A."/>
            <person name="Gujja S."/>
            <person name="Hansen M."/>
            <person name="Howarth C."/>
            <person name="Imamovic A."/>
            <person name="Larimer J."/>
            <person name="McCowan C."/>
            <person name="Montmayeur A."/>
            <person name="Murphy C."/>
            <person name="Neiman D."/>
            <person name="Pearson M."/>
            <person name="Priest M."/>
            <person name="Roberts A."/>
            <person name="Saif S."/>
            <person name="Shea T."/>
            <person name="Sisk P."/>
            <person name="Sykes S."/>
            <person name="Wortman J."/>
            <person name="Nusbaum C."/>
            <person name="Birren B."/>
        </authorList>
    </citation>
    <scope>NUCLEOTIDE SEQUENCE [LARGE SCALE GENOMIC DNA]</scope>
    <source>
        <strain evidence="3">race PST-78</strain>
    </source>
</reference>
<dbReference type="AlphaFoldDB" id="A0A0L0VSG4"/>
<dbReference type="Gene3D" id="1.10.443.10">
    <property type="entry name" value="Intergrase catalytic core"/>
    <property type="match status" value="1"/>
</dbReference>
<name>A0A0L0VSG4_9BASI</name>
<gene>
    <name evidence="2" type="ORF">PSTG_04703</name>
</gene>